<keyword evidence="2" id="KW-0813">Transport</keyword>
<feature type="transmembrane region" description="Helical" evidence="7">
    <location>
        <begin position="28"/>
        <end position="51"/>
    </location>
</feature>
<dbReference type="Proteomes" id="UP001499930">
    <property type="component" value="Unassembled WGS sequence"/>
</dbReference>
<evidence type="ECO:0000256" key="5">
    <source>
        <dbReference type="ARBA" id="ARBA00023136"/>
    </source>
</evidence>
<evidence type="ECO:0000313" key="9">
    <source>
        <dbReference type="EMBL" id="GAA2988882.1"/>
    </source>
</evidence>
<dbReference type="PANTHER" id="PTHR43791:SF36">
    <property type="entry name" value="TRANSPORTER, PUTATIVE (AFU_ORTHOLOGUE AFUA_6G08340)-RELATED"/>
    <property type="match status" value="1"/>
</dbReference>
<name>A0ABN3XT11_9ACTN</name>
<keyword evidence="3 7" id="KW-0812">Transmembrane</keyword>
<accession>A0ABN3XT11</accession>
<feature type="region of interest" description="Disordered" evidence="6">
    <location>
        <begin position="434"/>
        <end position="481"/>
    </location>
</feature>
<feature type="transmembrane region" description="Helical" evidence="7">
    <location>
        <begin position="372"/>
        <end position="394"/>
    </location>
</feature>
<evidence type="ECO:0000256" key="6">
    <source>
        <dbReference type="SAM" id="MobiDB-lite"/>
    </source>
</evidence>
<proteinExistence type="predicted"/>
<evidence type="ECO:0000256" key="1">
    <source>
        <dbReference type="ARBA" id="ARBA00004651"/>
    </source>
</evidence>
<reference evidence="9 10" key="1">
    <citation type="journal article" date="2019" name="Int. J. Syst. Evol. Microbiol.">
        <title>The Global Catalogue of Microorganisms (GCM) 10K type strain sequencing project: providing services to taxonomists for standard genome sequencing and annotation.</title>
        <authorList>
            <consortium name="The Broad Institute Genomics Platform"/>
            <consortium name="The Broad Institute Genome Sequencing Center for Infectious Disease"/>
            <person name="Wu L."/>
            <person name="Ma J."/>
        </authorList>
    </citation>
    <scope>NUCLEOTIDE SEQUENCE [LARGE SCALE GENOMIC DNA]</scope>
    <source>
        <strain evidence="9 10">JCM 3106</strain>
    </source>
</reference>
<feature type="transmembrane region" description="Helical" evidence="7">
    <location>
        <begin position="187"/>
        <end position="207"/>
    </location>
</feature>
<feature type="transmembrane region" description="Helical" evidence="7">
    <location>
        <begin position="406"/>
        <end position="429"/>
    </location>
</feature>
<feature type="domain" description="Major facilitator superfamily (MFS) profile" evidence="8">
    <location>
        <begin position="28"/>
        <end position="433"/>
    </location>
</feature>
<feature type="transmembrane region" description="Helical" evidence="7">
    <location>
        <begin position="254"/>
        <end position="273"/>
    </location>
</feature>
<dbReference type="PROSITE" id="PS50850">
    <property type="entry name" value="MFS"/>
    <property type="match status" value="1"/>
</dbReference>
<feature type="transmembrane region" description="Helical" evidence="7">
    <location>
        <begin position="288"/>
        <end position="305"/>
    </location>
</feature>
<dbReference type="Pfam" id="PF07690">
    <property type="entry name" value="MFS_1"/>
    <property type="match status" value="1"/>
</dbReference>
<keyword evidence="4 7" id="KW-1133">Transmembrane helix</keyword>
<organism evidence="9 10">
    <name type="scientific">Streptosporangium longisporum</name>
    <dbReference type="NCBI Taxonomy" id="46187"/>
    <lineage>
        <taxon>Bacteria</taxon>
        <taxon>Bacillati</taxon>
        <taxon>Actinomycetota</taxon>
        <taxon>Actinomycetes</taxon>
        <taxon>Streptosporangiales</taxon>
        <taxon>Streptosporangiaceae</taxon>
        <taxon>Streptosporangium</taxon>
    </lineage>
</organism>
<evidence type="ECO:0000256" key="2">
    <source>
        <dbReference type="ARBA" id="ARBA00022448"/>
    </source>
</evidence>
<evidence type="ECO:0000313" key="10">
    <source>
        <dbReference type="Proteomes" id="UP001499930"/>
    </source>
</evidence>
<feature type="transmembrane region" description="Helical" evidence="7">
    <location>
        <begin position="152"/>
        <end position="175"/>
    </location>
</feature>
<dbReference type="CDD" id="cd17319">
    <property type="entry name" value="MFS_ExuT_GudP_like"/>
    <property type="match status" value="1"/>
</dbReference>
<feature type="transmembrane region" description="Helical" evidence="7">
    <location>
        <begin position="119"/>
        <end position="140"/>
    </location>
</feature>
<dbReference type="RefSeq" id="WP_344887846.1">
    <property type="nucleotide sequence ID" value="NZ_BAAAWD010000003.1"/>
</dbReference>
<dbReference type="PANTHER" id="PTHR43791">
    <property type="entry name" value="PERMEASE-RELATED"/>
    <property type="match status" value="1"/>
</dbReference>
<dbReference type="Gene3D" id="1.20.1250.20">
    <property type="entry name" value="MFS general substrate transporter like domains"/>
    <property type="match status" value="2"/>
</dbReference>
<gene>
    <name evidence="9" type="ORF">GCM10017559_06000</name>
</gene>
<evidence type="ECO:0000256" key="3">
    <source>
        <dbReference type="ARBA" id="ARBA00022692"/>
    </source>
</evidence>
<protein>
    <submittedName>
        <fullName evidence="9">MFS transporter</fullName>
    </submittedName>
</protein>
<evidence type="ECO:0000256" key="4">
    <source>
        <dbReference type="ARBA" id="ARBA00022989"/>
    </source>
</evidence>
<dbReference type="InterPro" id="IPR011701">
    <property type="entry name" value="MFS"/>
</dbReference>
<dbReference type="EMBL" id="BAAAWD010000003">
    <property type="protein sequence ID" value="GAA2988882.1"/>
    <property type="molecule type" value="Genomic_DNA"/>
</dbReference>
<dbReference type="SUPFAM" id="SSF103473">
    <property type="entry name" value="MFS general substrate transporter"/>
    <property type="match status" value="1"/>
</dbReference>
<evidence type="ECO:0000256" key="7">
    <source>
        <dbReference type="SAM" id="Phobius"/>
    </source>
</evidence>
<comment type="subcellular location">
    <subcellularLocation>
        <location evidence="1">Cell membrane</location>
        <topology evidence="1">Multi-pass membrane protein</topology>
    </subcellularLocation>
</comment>
<dbReference type="InterPro" id="IPR020846">
    <property type="entry name" value="MFS_dom"/>
</dbReference>
<dbReference type="InterPro" id="IPR036259">
    <property type="entry name" value="MFS_trans_sf"/>
</dbReference>
<keyword evidence="10" id="KW-1185">Reference proteome</keyword>
<feature type="transmembrane region" description="Helical" evidence="7">
    <location>
        <begin position="317"/>
        <end position="338"/>
    </location>
</feature>
<sequence>MTADFPPRTDPVPPVLEKDVLRKVARRLLPFIGLCYIVLYLDRLNIGVAALTMNAELGISATVFGFAAGVYFWSYTLFEVPSNLILTRLGARRWIARIMITWGLVTMATAAVQGTTSLIVMRVLLGFAEAGFSPGMLYFLTCWFPKRARGRGMAVIVAFIAISGLCSPISAELLSLDGVAGLSGWRWMFIVTGIPAVVLGLVCLRVLPDRPEDVTWLSAGERTWLRERLDAERAADGPEGSHSALRGLASVRTLVLSMVFITVTFALNGYGFWMPQILKTFQLSNTQVGWLGALPPLLAIAPVVLWTRHSDRTGERLWHFVVPCAVGAAGFLFAAVTLDRPVPAMVGFCVAAVGIYTALASFFLLPMSILHGTAAAAGLALINGLGNLGGYFGPQAVGLIKDATGGFGWAVAAFGIALLLGCAVATSLARDGRLRGRPRAPGETPGDRAADELDGTRTAFDGGRTRWAGRGARSLRTGETR</sequence>
<feature type="compositionally biased region" description="Basic and acidic residues" evidence="6">
    <location>
        <begin position="445"/>
        <end position="455"/>
    </location>
</feature>
<comment type="caution">
    <text evidence="9">The sequence shown here is derived from an EMBL/GenBank/DDBJ whole genome shotgun (WGS) entry which is preliminary data.</text>
</comment>
<feature type="transmembrane region" description="Helical" evidence="7">
    <location>
        <begin position="344"/>
        <end position="365"/>
    </location>
</feature>
<feature type="transmembrane region" description="Helical" evidence="7">
    <location>
        <begin position="94"/>
        <end position="113"/>
    </location>
</feature>
<keyword evidence="5 7" id="KW-0472">Membrane</keyword>
<evidence type="ECO:0000259" key="8">
    <source>
        <dbReference type="PROSITE" id="PS50850"/>
    </source>
</evidence>